<gene>
    <name evidence="1" type="ORF">TNCT_428211</name>
</gene>
<proteinExistence type="predicted"/>
<accession>A0A8X6LA51</accession>
<dbReference type="EMBL" id="BMAO01005710">
    <property type="protein sequence ID" value="GFR03296.1"/>
    <property type="molecule type" value="Genomic_DNA"/>
</dbReference>
<evidence type="ECO:0000313" key="1">
    <source>
        <dbReference type="EMBL" id="GFR03296.1"/>
    </source>
</evidence>
<dbReference type="OrthoDB" id="10454697at2759"/>
<evidence type="ECO:0000313" key="2">
    <source>
        <dbReference type="Proteomes" id="UP000887116"/>
    </source>
</evidence>
<name>A0A8X6LA51_TRICU</name>
<organism evidence="1 2">
    <name type="scientific">Trichonephila clavata</name>
    <name type="common">Joro spider</name>
    <name type="synonym">Nephila clavata</name>
    <dbReference type="NCBI Taxonomy" id="2740835"/>
    <lineage>
        <taxon>Eukaryota</taxon>
        <taxon>Metazoa</taxon>
        <taxon>Ecdysozoa</taxon>
        <taxon>Arthropoda</taxon>
        <taxon>Chelicerata</taxon>
        <taxon>Arachnida</taxon>
        <taxon>Araneae</taxon>
        <taxon>Araneomorphae</taxon>
        <taxon>Entelegynae</taxon>
        <taxon>Araneoidea</taxon>
        <taxon>Nephilidae</taxon>
        <taxon>Trichonephila</taxon>
    </lineage>
</organism>
<reference evidence="1" key="1">
    <citation type="submission" date="2020-07" db="EMBL/GenBank/DDBJ databases">
        <title>Multicomponent nature underlies the extraordinary mechanical properties of spider dragline silk.</title>
        <authorList>
            <person name="Kono N."/>
            <person name="Nakamura H."/>
            <person name="Mori M."/>
            <person name="Yoshida Y."/>
            <person name="Ohtoshi R."/>
            <person name="Malay A.D."/>
            <person name="Moran D.A.P."/>
            <person name="Tomita M."/>
            <person name="Numata K."/>
            <person name="Arakawa K."/>
        </authorList>
    </citation>
    <scope>NUCLEOTIDE SEQUENCE</scope>
</reference>
<dbReference type="Proteomes" id="UP000887116">
    <property type="component" value="Unassembled WGS sequence"/>
</dbReference>
<protein>
    <submittedName>
        <fullName evidence="1">Uncharacterized protein</fullName>
    </submittedName>
</protein>
<keyword evidence="2" id="KW-1185">Reference proteome</keyword>
<comment type="caution">
    <text evidence="1">The sequence shown here is derived from an EMBL/GenBank/DDBJ whole genome shotgun (WGS) entry which is preliminary data.</text>
</comment>
<dbReference type="AlphaFoldDB" id="A0A8X6LA51"/>
<sequence length="70" mass="7592">MNVATGHFSMSFTQAMLLNDEDFMGKPPGRCLGGISSLSVVILPVNNIVPPRCLEHTMNGDQLFTVVEVN</sequence>